<dbReference type="AlphaFoldDB" id="A0AAD3CXP9"/>
<dbReference type="InterPro" id="IPR040503">
    <property type="entry name" value="TRHO_N"/>
</dbReference>
<evidence type="ECO:0000259" key="1">
    <source>
        <dbReference type="PROSITE" id="PS50206"/>
    </source>
</evidence>
<dbReference type="PANTHER" id="PTHR43846:SF1">
    <property type="entry name" value="TRNA URIDINE(34) HYDROXYLASE"/>
    <property type="match status" value="1"/>
</dbReference>
<organism evidence="2 3">
    <name type="scientific">Chaetoceros tenuissimus</name>
    <dbReference type="NCBI Taxonomy" id="426638"/>
    <lineage>
        <taxon>Eukaryota</taxon>
        <taxon>Sar</taxon>
        <taxon>Stramenopiles</taxon>
        <taxon>Ochrophyta</taxon>
        <taxon>Bacillariophyta</taxon>
        <taxon>Coscinodiscophyceae</taxon>
        <taxon>Chaetocerotophycidae</taxon>
        <taxon>Chaetocerotales</taxon>
        <taxon>Chaetocerotaceae</taxon>
        <taxon>Chaetoceros</taxon>
    </lineage>
</organism>
<evidence type="ECO:0000313" key="3">
    <source>
        <dbReference type="Proteomes" id="UP001054902"/>
    </source>
</evidence>
<dbReference type="PROSITE" id="PS50206">
    <property type="entry name" value="RHODANESE_3"/>
    <property type="match status" value="1"/>
</dbReference>
<accession>A0AAD3CXP9</accession>
<dbReference type="Gene3D" id="3.40.250.10">
    <property type="entry name" value="Rhodanese-like domain"/>
    <property type="match status" value="1"/>
</dbReference>
<proteinExistence type="predicted"/>
<dbReference type="Pfam" id="PF12368">
    <property type="entry name" value="Rhodanese_C"/>
    <property type="match status" value="1"/>
</dbReference>
<dbReference type="Pfam" id="PF17773">
    <property type="entry name" value="UPF0176_N"/>
    <property type="match status" value="1"/>
</dbReference>
<dbReference type="InterPro" id="IPR001763">
    <property type="entry name" value="Rhodanese-like_dom"/>
</dbReference>
<sequence length="536" mass="60809">MAVDEQIAAYLSFLRDSVKEFKPLTRKELLEIEKSRNLKLRSLLNAESQSEVTTLFEIRVSIESILVKELGIKKEKRGRIFVDVESDGVKSIRGLTDEIKSYFRVLGSSAINYRVGLPKVLEDGSIYAPEEKIEDGVDPFQQFWTLNNDTDVEKSFLKALDFFKSYNEQVAENVSLKLKRPCLLIHIEKDVESELPQPLYLHNMPSPKDTTHMTMLSFYSFPPFGIEDPDNFMIFVKKAWEPFDCLGRVYIANEGINAQMAVPTNVIQNFRKCCHSIPEMGKHIENGINIDPIPLTIEEFAVAGNIDGKECPPFKNLMLKVRQKVVADGLDHTLDWESAGYDMPPLEWHQKLQEAREAKQSGDDEKIQKAPLIFDCRNTYETNVGIFEGAEPLATENFRDSWDAFKDKLKDKPKDTPIMTYCTGGIRCVKVGAYLTQEMGFTNVARLAGGIIAYDRTLNDQAPEEEPMFKGTNYVFDGRVGRQITDDALGQCITCDGKTNLLSNCMNVDCHKRMVQCAKCSESFRGCCSKKCQERP</sequence>
<reference evidence="2 3" key="1">
    <citation type="journal article" date="2021" name="Sci. Rep.">
        <title>The genome of the diatom Chaetoceros tenuissimus carries an ancient integrated fragment of an extant virus.</title>
        <authorList>
            <person name="Hongo Y."/>
            <person name="Kimura K."/>
            <person name="Takaki Y."/>
            <person name="Yoshida Y."/>
            <person name="Baba S."/>
            <person name="Kobayashi G."/>
            <person name="Nagasaki K."/>
            <person name="Hano T."/>
            <person name="Tomaru Y."/>
        </authorList>
    </citation>
    <scope>NUCLEOTIDE SEQUENCE [LARGE SCALE GENOMIC DNA]</scope>
    <source>
        <strain evidence="2 3">NIES-3715</strain>
    </source>
</reference>
<dbReference type="SMART" id="SM00450">
    <property type="entry name" value="RHOD"/>
    <property type="match status" value="1"/>
</dbReference>
<dbReference type="PANTHER" id="PTHR43846">
    <property type="entry name" value="UPF0176 PROTEIN YCEA"/>
    <property type="match status" value="1"/>
</dbReference>
<dbReference type="Gene3D" id="3.30.70.100">
    <property type="match status" value="1"/>
</dbReference>
<dbReference type="EMBL" id="BLLK01000047">
    <property type="protein sequence ID" value="GFH54086.1"/>
    <property type="molecule type" value="Genomic_DNA"/>
</dbReference>
<dbReference type="InterPro" id="IPR022111">
    <property type="entry name" value="Rhodanese_C"/>
</dbReference>
<dbReference type="SUPFAM" id="SSF52821">
    <property type="entry name" value="Rhodanese/Cell cycle control phosphatase"/>
    <property type="match status" value="1"/>
</dbReference>
<protein>
    <recommendedName>
        <fullName evidence="1">Rhodanese domain-containing protein</fullName>
    </recommendedName>
</protein>
<evidence type="ECO:0000313" key="2">
    <source>
        <dbReference type="EMBL" id="GFH54086.1"/>
    </source>
</evidence>
<comment type="caution">
    <text evidence="2">The sequence shown here is derived from an EMBL/GenBank/DDBJ whole genome shotgun (WGS) entry which is preliminary data.</text>
</comment>
<dbReference type="Pfam" id="PF00581">
    <property type="entry name" value="Rhodanese"/>
    <property type="match status" value="1"/>
</dbReference>
<name>A0AAD3CXP9_9STRA</name>
<gene>
    <name evidence="2" type="ORF">CTEN210_10562</name>
</gene>
<feature type="domain" description="Rhodanese" evidence="1">
    <location>
        <begin position="367"/>
        <end position="460"/>
    </location>
</feature>
<keyword evidence="3" id="KW-1185">Reference proteome</keyword>
<dbReference type="Proteomes" id="UP001054902">
    <property type="component" value="Unassembled WGS sequence"/>
</dbReference>
<dbReference type="InterPro" id="IPR036873">
    <property type="entry name" value="Rhodanese-like_dom_sf"/>
</dbReference>